<dbReference type="InterPro" id="IPR001078">
    <property type="entry name" value="2-oxoacid_DH_actylTfrase"/>
</dbReference>
<keyword evidence="9" id="KW-0450">Lipoyl</keyword>
<evidence type="ECO:0000256" key="16">
    <source>
        <dbReference type="SAM" id="MobiDB-lite"/>
    </source>
</evidence>
<evidence type="ECO:0000256" key="3">
    <source>
        <dbReference type="ARBA" id="ARBA00005145"/>
    </source>
</evidence>
<keyword evidence="12" id="KW-0012">Acyltransferase</keyword>
<feature type="region of interest" description="Disordered" evidence="16">
    <location>
        <begin position="172"/>
        <end position="221"/>
    </location>
</feature>
<dbReference type="GO" id="GO:0004149">
    <property type="term" value="F:dihydrolipoyllysine-residue succinyltransferase activity"/>
    <property type="evidence" value="ECO:0007669"/>
    <property type="project" value="UniProtKB-EC"/>
</dbReference>
<dbReference type="PANTHER" id="PTHR43416:SF5">
    <property type="entry name" value="DIHYDROLIPOYLLYSINE-RESIDUE SUCCINYLTRANSFERASE COMPONENT OF 2-OXOGLUTARATE DEHYDROGENASE COMPLEX, MITOCHONDRIAL"/>
    <property type="match status" value="1"/>
</dbReference>
<evidence type="ECO:0000256" key="5">
    <source>
        <dbReference type="ARBA" id="ARBA00011484"/>
    </source>
</evidence>
<feature type="domain" description="Lipoyl-binding" evidence="17">
    <location>
        <begin position="86"/>
        <end position="163"/>
    </location>
</feature>
<sequence>MALRALRRAAGQLGSSLAQAQRAASVATAVELGPSCAELLARQSSTESSGNHVREELASFNVAAARFRGMATQLRGLRTSAFALDAFEVKVPAMGESITEGTIATVLKKEGDPVKEDDIIAQIETDKVTIDVKYTGKAAGVISKVLINPSDLVKVGQQVAVVETGAVPAAAPAAAAAPPPPPKPAAEAPKPAAPAPPPKAPAPAPNPVAAPMPTSRPERRVKMTRLRMRVAERLKGAQNTYAMLSTFNEVDMSGIIELRNTYKDVFLEKHNVKLGFMSVFVKAAAYALQEVPAVNAVIEGDEIVFRDYYDISIAVATPKGLVVPVLRAADELSFADVEKNINLLGKKARDGTIGIDDMAGGTFTISNGGVYGSLLSTPIINPPQSAILGMHAIVDRPVAVKGKVEIRPIMNVALTYDHRLIDGREAVTFLRRIKDVVEDPRRLLLDI</sequence>
<evidence type="ECO:0000256" key="9">
    <source>
        <dbReference type="ARBA" id="ARBA00022823"/>
    </source>
</evidence>
<proteinExistence type="inferred from homology"/>
<dbReference type="CDD" id="cd06849">
    <property type="entry name" value="lipoyl_domain"/>
    <property type="match status" value="1"/>
</dbReference>
<evidence type="ECO:0000313" key="19">
    <source>
        <dbReference type="Proteomes" id="UP001165080"/>
    </source>
</evidence>
<dbReference type="GO" id="GO:0006099">
    <property type="term" value="P:tricarboxylic acid cycle"/>
    <property type="evidence" value="ECO:0007669"/>
    <property type="project" value="UniProtKB-KW"/>
</dbReference>
<keyword evidence="8" id="KW-0808">Transferase</keyword>
<comment type="cofactor">
    <cofactor evidence="1">
        <name>(R)-lipoate</name>
        <dbReference type="ChEBI" id="CHEBI:83088"/>
    </cofactor>
</comment>
<evidence type="ECO:0000256" key="8">
    <source>
        <dbReference type="ARBA" id="ARBA00022679"/>
    </source>
</evidence>
<evidence type="ECO:0000313" key="18">
    <source>
        <dbReference type="EMBL" id="GLC53349.1"/>
    </source>
</evidence>
<dbReference type="EC" id="2.3.1.61" evidence="6"/>
<keyword evidence="7" id="KW-0816">Tricarboxylic acid cycle</keyword>
<keyword evidence="19" id="KW-1185">Reference proteome</keyword>
<evidence type="ECO:0000256" key="4">
    <source>
        <dbReference type="ARBA" id="ARBA00007317"/>
    </source>
</evidence>
<evidence type="ECO:0000256" key="1">
    <source>
        <dbReference type="ARBA" id="ARBA00001938"/>
    </source>
</evidence>
<evidence type="ECO:0000256" key="14">
    <source>
        <dbReference type="ARBA" id="ARBA00037426"/>
    </source>
</evidence>
<comment type="caution">
    <text evidence="18">The sequence shown here is derived from an EMBL/GenBank/DDBJ whole genome shotgun (WGS) entry which is preliminary data.</text>
</comment>
<dbReference type="EMBL" id="BRXU01000007">
    <property type="protein sequence ID" value="GLC53349.1"/>
    <property type="molecule type" value="Genomic_DNA"/>
</dbReference>
<comment type="subunit">
    <text evidence="5">Forms a 24-polypeptide structural core with octahedral symmetry.</text>
</comment>
<comment type="pathway">
    <text evidence="3">Amino-acid degradation; L-lysine degradation via saccharopine pathway; glutaryl-CoA from L-lysine: step 6/6.</text>
</comment>
<evidence type="ECO:0000256" key="12">
    <source>
        <dbReference type="ARBA" id="ARBA00023315"/>
    </source>
</evidence>
<dbReference type="GO" id="GO:0045252">
    <property type="term" value="C:oxoglutarate dehydrogenase complex"/>
    <property type="evidence" value="ECO:0007669"/>
    <property type="project" value="InterPro"/>
</dbReference>
<dbReference type="PROSITE" id="PS50968">
    <property type="entry name" value="BIOTINYL_LIPOYL"/>
    <property type="match status" value="1"/>
</dbReference>
<evidence type="ECO:0000256" key="6">
    <source>
        <dbReference type="ARBA" id="ARBA00012945"/>
    </source>
</evidence>
<dbReference type="Proteomes" id="UP001165080">
    <property type="component" value="Unassembled WGS sequence"/>
</dbReference>
<evidence type="ECO:0000256" key="10">
    <source>
        <dbReference type="ARBA" id="ARBA00022946"/>
    </source>
</evidence>
<dbReference type="Pfam" id="PF00198">
    <property type="entry name" value="2-oxoacid_dh"/>
    <property type="match status" value="1"/>
</dbReference>
<evidence type="ECO:0000256" key="15">
    <source>
        <dbReference type="ARBA" id="ARBA00052761"/>
    </source>
</evidence>
<protein>
    <recommendedName>
        <fullName evidence="6">dihydrolipoyllysine-residue succinyltransferase</fullName>
        <ecNumber evidence="6">2.3.1.61</ecNumber>
    </recommendedName>
    <alternativeName>
        <fullName evidence="13">2-oxoglutarate dehydrogenase complex component E2</fullName>
    </alternativeName>
</protein>
<evidence type="ECO:0000256" key="11">
    <source>
        <dbReference type="ARBA" id="ARBA00023128"/>
    </source>
</evidence>
<dbReference type="Gene3D" id="3.30.559.10">
    <property type="entry name" value="Chloramphenicol acetyltransferase-like domain"/>
    <property type="match status" value="1"/>
</dbReference>
<keyword evidence="11" id="KW-0496">Mitochondrion</keyword>
<dbReference type="InterPro" id="IPR006255">
    <property type="entry name" value="SucB"/>
</dbReference>
<comment type="function">
    <text evidence="14">The 2-oxoglutarate dehydrogenase complex catalyzes the overall conversion of 2-oxoglutarate to succinyl-CoA and CO(2). It contains multiple copies of three enzymatic components: 2-oxoglutarate dehydrogenase (E1), dihydrolipoamide succinyltransferase (E2) and lipoamide dehydrogenase (E3).</text>
</comment>
<accession>A0A9W6BJM9</accession>
<evidence type="ECO:0000259" key="17">
    <source>
        <dbReference type="PROSITE" id="PS50968"/>
    </source>
</evidence>
<feature type="compositionally biased region" description="Pro residues" evidence="16">
    <location>
        <begin position="191"/>
        <end position="210"/>
    </location>
</feature>
<dbReference type="Pfam" id="PF00364">
    <property type="entry name" value="Biotin_lipoyl"/>
    <property type="match status" value="1"/>
</dbReference>
<dbReference type="FunFam" id="3.30.559.10:FF:000006">
    <property type="entry name" value="Dihydrolipoyllysine-residue succinyltransferase component of 2-oxoglutarate dehydrogenase complex, mitochondrial"/>
    <property type="match status" value="1"/>
</dbReference>
<keyword evidence="10" id="KW-0809">Transit peptide</keyword>
<gene>
    <name evidence="18" type="primary">PLEST002241</name>
    <name evidence="18" type="ORF">PLESTB_000734700</name>
</gene>
<dbReference type="InterPro" id="IPR023213">
    <property type="entry name" value="CAT-like_dom_sf"/>
</dbReference>
<comment type="catalytic activity">
    <reaction evidence="15">
        <text>N(6)-[(R)-dihydrolipoyl]-L-lysyl-[protein] + succinyl-CoA = N(6)-[(R)-S(8)-succinyldihydrolipoyl]-L-lysyl-[protein] + CoA</text>
        <dbReference type="Rhea" id="RHEA:15213"/>
        <dbReference type="Rhea" id="RHEA-COMP:10475"/>
        <dbReference type="Rhea" id="RHEA-COMP:20092"/>
        <dbReference type="ChEBI" id="CHEBI:57287"/>
        <dbReference type="ChEBI" id="CHEBI:57292"/>
        <dbReference type="ChEBI" id="CHEBI:83100"/>
        <dbReference type="ChEBI" id="CHEBI:83120"/>
        <dbReference type="EC" id="2.3.1.61"/>
    </reaction>
</comment>
<reference evidence="18 19" key="1">
    <citation type="journal article" date="2023" name="Commun. Biol.">
        <title>Reorganization of the ancestral sex-determining regions during the evolution of trioecy in Pleodorina starrii.</title>
        <authorList>
            <person name="Takahashi K."/>
            <person name="Suzuki S."/>
            <person name="Kawai-Toyooka H."/>
            <person name="Yamamoto K."/>
            <person name="Hamaji T."/>
            <person name="Ootsuki R."/>
            <person name="Yamaguchi H."/>
            <person name="Kawachi M."/>
            <person name="Higashiyama T."/>
            <person name="Nozaki H."/>
        </authorList>
    </citation>
    <scope>NUCLEOTIDE SEQUENCE [LARGE SCALE GENOMIC DNA]</scope>
    <source>
        <strain evidence="18 19">NIES-4479</strain>
    </source>
</reference>
<organism evidence="18 19">
    <name type="scientific">Pleodorina starrii</name>
    <dbReference type="NCBI Taxonomy" id="330485"/>
    <lineage>
        <taxon>Eukaryota</taxon>
        <taxon>Viridiplantae</taxon>
        <taxon>Chlorophyta</taxon>
        <taxon>core chlorophytes</taxon>
        <taxon>Chlorophyceae</taxon>
        <taxon>CS clade</taxon>
        <taxon>Chlamydomonadales</taxon>
        <taxon>Volvocaceae</taxon>
        <taxon>Pleodorina</taxon>
    </lineage>
</organism>
<dbReference type="GO" id="GO:0005739">
    <property type="term" value="C:mitochondrion"/>
    <property type="evidence" value="ECO:0007669"/>
    <property type="project" value="UniProtKB-SubCell"/>
</dbReference>
<evidence type="ECO:0000256" key="13">
    <source>
        <dbReference type="ARBA" id="ARBA00032406"/>
    </source>
</evidence>
<comment type="subcellular location">
    <subcellularLocation>
        <location evidence="2">Mitochondrion</location>
    </subcellularLocation>
</comment>
<dbReference type="OrthoDB" id="5391403at2759"/>
<dbReference type="InterPro" id="IPR050537">
    <property type="entry name" value="2-oxoacid_dehydrogenase"/>
</dbReference>
<dbReference type="Gene3D" id="2.40.50.100">
    <property type="match status" value="1"/>
</dbReference>
<dbReference type="AlphaFoldDB" id="A0A9W6BJM9"/>
<evidence type="ECO:0000256" key="7">
    <source>
        <dbReference type="ARBA" id="ARBA00022532"/>
    </source>
</evidence>
<dbReference type="PANTHER" id="PTHR43416">
    <property type="entry name" value="DIHYDROLIPOYLLYSINE-RESIDUE SUCCINYLTRANSFERASE COMPONENT OF 2-OXOGLUTARATE DEHYDROGENASE COMPLEX, MITOCHONDRIAL-RELATED"/>
    <property type="match status" value="1"/>
</dbReference>
<dbReference type="InterPro" id="IPR011053">
    <property type="entry name" value="Single_hybrid_motif"/>
</dbReference>
<comment type="similarity">
    <text evidence="4">Belongs to the 2-oxoacid dehydrogenase family.</text>
</comment>
<evidence type="ECO:0000256" key="2">
    <source>
        <dbReference type="ARBA" id="ARBA00004173"/>
    </source>
</evidence>
<dbReference type="SUPFAM" id="SSF51230">
    <property type="entry name" value="Single hybrid motif"/>
    <property type="match status" value="1"/>
</dbReference>
<dbReference type="InterPro" id="IPR000089">
    <property type="entry name" value="Biotin_lipoyl"/>
</dbReference>
<dbReference type="SUPFAM" id="SSF52777">
    <property type="entry name" value="CoA-dependent acyltransferases"/>
    <property type="match status" value="1"/>
</dbReference>
<dbReference type="NCBIfam" id="TIGR01347">
    <property type="entry name" value="sucB"/>
    <property type="match status" value="1"/>
</dbReference>
<name>A0A9W6BJM9_9CHLO</name>